<accession>A0ABX8Z5S6</accession>
<proteinExistence type="predicted"/>
<dbReference type="RefSeq" id="WP_221006316.1">
    <property type="nucleotide sequence ID" value="NZ_CP081150.1"/>
</dbReference>
<sequence>MFDNLSGVAIEVEWRDEDVLALAITASNKRLAFKTRFYADCDAPKRFASVLSGFPTDTADIREFKFGGLELTGYGGAKFRFTCHDKLGHVVLSLSIAEKSDVFYGQFESITMLMLIEPSAIDSFVRQLIGLHSDIGQLAKLEMSI</sequence>
<dbReference type="EMBL" id="CP081150">
    <property type="protein sequence ID" value="QZA77938.1"/>
    <property type="molecule type" value="Genomic_DNA"/>
</dbReference>
<evidence type="ECO:0000313" key="2">
    <source>
        <dbReference type="Proteomes" id="UP000825679"/>
    </source>
</evidence>
<dbReference type="Proteomes" id="UP000825679">
    <property type="component" value="Chromosome"/>
</dbReference>
<evidence type="ECO:0000313" key="1">
    <source>
        <dbReference type="EMBL" id="QZA77938.1"/>
    </source>
</evidence>
<organism evidence="1 2">
    <name type="scientific">Deefgea tanakiae</name>
    <dbReference type="NCBI Taxonomy" id="2865840"/>
    <lineage>
        <taxon>Bacteria</taxon>
        <taxon>Pseudomonadati</taxon>
        <taxon>Pseudomonadota</taxon>
        <taxon>Betaproteobacteria</taxon>
        <taxon>Neisseriales</taxon>
        <taxon>Chitinibacteraceae</taxon>
        <taxon>Deefgea</taxon>
    </lineage>
</organism>
<keyword evidence="2" id="KW-1185">Reference proteome</keyword>
<gene>
    <name evidence="1" type="ORF">K4H28_00395</name>
</gene>
<name>A0ABX8Z5S6_9NEIS</name>
<reference evidence="1 2" key="1">
    <citation type="submission" date="2021-08" db="EMBL/GenBank/DDBJ databases">
        <title>complete genome sequencing of Deefgea sp. D25.</title>
        <authorList>
            <person name="Bae J.-W."/>
            <person name="Gim D.-H."/>
        </authorList>
    </citation>
    <scope>NUCLEOTIDE SEQUENCE [LARGE SCALE GENOMIC DNA]</scope>
    <source>
        <strain evidence="1 2">D25</strain>
    </source>
</reference>
<protein>
    <submittedName>
        <fullName evidence="1">Uncharacterized protein</fullName>
    </submittedName>
</protein>